<dbReference type="InterPro" id="IPR048366">
    <property type="entry name" value="TNP-like_GBD"/>
</dbReference>
<dbReference type="Pfam" id="PF21789">
    <property type="entry name" value="TNP-like_RNaseH_C"/>
    <property type="match status" value="1"/>
</dbReference>
<dbReference type="OrthoDB" id="6614261at2759"/>
<dbReference type="GO" id="GO:0008270">
    <property type="term" value="F:zinc ion binding"/>
    <property type="evidence" value="ECO:0007669"/>
    <property type="project" value="UniProtKB-KW"/>
</dbReference>
<dbReference type="InterPro" id="IPR032071">
    <property type="entry name" value="DUF4806"/>
</dbReference>
<dbReference type="PROSITE" id="PS50950">
    <property type="entry name" value="ZF_THAP"/>
    <property type="match status" value="1"/>
</dbReference>
<comment type="caution">
    <text evidence="7">The sequence shown here is derived from an EMBL/GenBank/DDBJ whole genome shotgun (WGS) entry which is preliminary data.</text>
</comment>
<evidence type="ECO:0000256" key="3">
    <source>
        <dbReference type="ARBA" id="ARBA00022833"/>
    </source>
</evidence>
<dbReference type="InterPro" id="IPR006612">
    <property type="entry name" value="THAP_Znf"/>
</dbReference>
<reference evidence="7 8" key="1">
    <citation type="submission" date="2019-08" db="EMBL/GenBank/DDBJ databases">
        <title>Whole genome of Aphis craccivora.</title>
        <authorList>
            <person name="Voronova N.V."/>
            <person name="Shulinski R.S."/>
            <person name="Bandarenka Y.V."/>
            <person name="Zhorov D.G."/>
            <person name="Warner D."/>
        </authorList>
    </citation>
    <scope>NUCLEOTIDE SEQUENCE [LARGE SCALE GENOMIC DNA]</scope>
    <source>
        <strain evidence="7">180601</strain>
        <tissue evidence="7">Whole Body</tissue>
    </source>
</reference>
<gene>
    <name evidence="7" type="ORF">FWK35_00019160</name>
</gene>
<proteinExistence type="predicted"/>
<sequence length="901" mass="104155">MAGKRTQDNLKLFRFPKDQTRAKEWVKQSGNILLADLSFEQLNNRHVCHLHFKPTEYNNINTQQRLKSTTIPMKYDSSEFNTSPVTNVLVNELPNQNYDPESPNLHVKTPLKTYKKKSLRTPIESPHLPVTLNKSPSSPILNFECSPSTSLMVETFLDMPSPISTYTNKAKKNEVLFPSLGSKAIAEMQIFRKHNSRLPWTLTEKHFAINLYYKSATTYKYLRKYQQIILPSETTDWNLIGNSKFCPGFNSLRLKQIKNKLNTMSNEEKYCVLCYNMVEGFEDLGHKGRTKKMATQSMVFLVRGLYSTWKLPLAYFLSGSSTNSVILKDLIVDIIEKCIELGFHPVALVCDQSQEVSFSDIKLAYNIDKSSSTSRALLKLTDSHMNPGPFQKMNCKLALQVFSNSVAAVLETCVTTGQIKSKTAPATAEFVREMNNLFDCLNSKTLYSSNTYACALNEDKPQIYNFLMSAKEYRLNQGIIENTFSVFRQRRGFNRNPTARTSRTSFRFQAKHNLMKSTDLSNCETNYEYNLFDNSSSQSTTISNTCDNSNDSDSCKSLSDNDGYDDEYKNINNDDEQYITLESCSNTYFAGYLAKKCMDQFKCTKCELIILKCNEFFFDDQEYLIFYKQFESTDPEKCSLKKPSDLFTKFVMQAQIILKHFIEVNPQKRKLYTTIQLKIKNEFFFDLNVDKDCEQHFDFIIQKLIYCKLLRHFNWISKHLKGRSNKSTINLMYKMKRTICNIKYNIMSLSNKIDSLINKSEKTGLGYGEMLTDDDTFQILPIENEEDLVLFESKLSNQEFRKKVTLELKRYAKDSLPSTVRAVMRLLFKDKLLNIFSYKGQKGKKVFYTLTLCSVILDSIKLMKKFNKFDTIDVEGPLKIFISGSKFRDVLKTKTIQSMKD</sequence>
<dbReference type="EMBL" id="VUJU01003759">
    <property type="protein sequence ID" value="KAF0756786.1"/>
    <property type="molecule type" value="Genomic_DNA"/>
</dbReference>
<name>A0A6G0YJD8_APHCR</name>
<feature type="domain" description="THAP-type" evidence="6">
    <location>
        <begin position="1"/>
        <end position="75"/>
    </location>
</feature>
<dbReference type="AlphaFoldDB" id="A0A6G0YJD8"/>
<keyword evidence="8" id="KW-1185">Reference proteome</keyword>
<dbReference type="InterPro" id="IPR048367">
    <property type="entry name" value="TNP-like_RNaseH_C"/>
</dbReference>
<dbReference type="SUPFAM" id="SSF57716">
    <property type="entry name" value="Glucocorticoid receptor-like (DNA-binding domain)"/>
    <property type="match status" value="1"/>
</dbReference>
<evidence type="ECO:0000256" key="1">
    <source>
        <dbReference type="ARBA" id="ARBA00022723"/>
    </source>
</evidence>
<dbReference type="InterPro" id="IPR038441">
    <property type="entry name" value="THAP_Znf_sf"/>
</dbReference>
<organism evidence="7 8">
    <name type="scientific">Aphis craccivora</name>
    <name type="common">Cowpea aphid</name>
    <dbReference type="NCBI Taxonomy" id="307492"/>
    <lineage>
        <taxon>Eukaryota</taxon>
        <taxon>Metazoa</taxon>
        <taxon>Ecdysozoa</taxon>
        <taxon>Arthropoda</taxon>
        <taxon>Hexapoda</taxon>
        <taxon>Insecta</taxon>
        <taxon>Pterygota</taxon>
        <taxon>Neoptera</taxon>
        <taxon>Paraneoptera</taxon>
        <taxon>Hemiptera</taxon>
        <taxon>Sternorrhyncha</taxon>
        <taxon>Aphidomorpha</taxon>
        <taxon>Aphidoidea</taxon>
        <taxon>Aphididae</taxon>
        <taxon>Aphidini</taxon>
        <taxon>Aphis</taxon>
        <taxon>Aphis</taxon>
    </lineage>
</organism>
<dbReference type="Gene3D" id="6.20.210.20">
    <property type="entry name" value="THAP domain"/>
    <property type="match status" value="1"/>
</dbReference>
<dbReference type="Pfam" id="PF16064">
    <property type="entry name" value="DUF4806"/>
    <property type="match status" value="1"/>
</dbReference>
<dbReference type="Proteomes" id="UP000478052">
    <property type="component" value="Unassembled WGS sequence"/>
</dbReference>
<evidence type="ECO:0000256" key="4">
    <source>
        <dbReference type="ARBA" id="ARBA00023125"/>
    </source>
</evidence>
<keyword evidence="1" id="KW-0479">Metal-binding</keyword>
<dbReference type="GO" id="GO:0003677">
    <property type="term" value="F:DNA binding"/>
    <property type="evidence" value="ECO:0007669"/>
    <property type="project" value="UniProtKB-UniRule"/>
</dbReference>
<keyword evidence="2 5" id="KW-0863">Zinc-finger</keyword>
<accession>A0A6G0YJD8</accession>
<dbReference type="Pfam" id="PF05485">
    <property type="entry name" value="THAP"/>
    <property type="match status" value="1"/>
</dbReference>
<keyword evidence="3" id="KW-0862">Zinc</keyword>
<evidence type="ECO:0000256" key="5">
    <source>
        <dbReference type="PROSITE-ProRule" id="PRU00309"/>
    </source>
</evidence>
<evidence type="ECO:0000259" key="6">
    <source>
        <dbReference type="PROSITE" id="PS50950"/>
    </source>
</evidence>
<evidence type="ECO:0000313" key="7">
    <source>
        <dbReference type="EMBL" id="KAF0756786.1"/>
    </source>
</evidence>
<evidence type="ECO:0000256" key="2">
    <source>
        <dbReference type="ARBA" id="ARBA00022771"/>
    </source>
</evidence>
<evidence type="ECO:0000313" key="8">
    <source>
        <dbReference type="Proteomes" id="UP000478052"/>
    </source>
</evidence>
<protein>
    <submittedName>
        <fullName evidence="7">Kinesin-related protein 2-like</fullName>
    </submittedName>
</protein>
<keyword evidence="4 5" id="KW-0238">DNA-binding</keyword>
<dbReference type="Pfam" id="PF21788">
    <property type="entry name" value="TNP-like_GBD"/>
    <property type="match status" value="1"/>
</dbReference>